<reference evidence="12 13" key="1">
    <citation type="submission" date="2018-05" db="EMBL/GenBank/DDBJ databases">
        <title>A metagenomic window into the 2 km-deep terrestrial subsurface aquifer revealed taxonomically and functionally diverse microbial community comprising novel uncultured bacterial lineages.</title>
        <authorList>
            <person name="Kadnikov V.V."/>
            <person name="Mardanov A.V."/>
            <person name="Beletsky A.V."/>
            <person name="Banks D."/>
            <person name="Pimenov N.V."/>
            <person name="Frank Y.A."/>
            <person name="Karnachuk O.V."/>
            <person name="Ravin N.V."/>
        </authorList>
    </citation>
    <scope>NUCLEOTIDE SEQUENCE [LARGE SCALE GENOMIC DNA]</scope>
    <source>
        <strain evidence="12">BY</strain>
    </source>
</reference>
<evidence type="ECO:0000256" key="10">
    <source>
        <dbReference type="HAMAP-Rule" id="MF_00244"/>
    </source>
</evidence>
<dbReference type="HAMAP" id="MF_00244">
    <property type="entry name" value="NaMN_adenylyltr"/>
    <property type="match status" value="1"/>
</dbReference>
<dbReference type="Pfam" id="PF01467">
    <property type="entry name" value="CTP_transf_like"/>
    <property type="match status" value="1"/>
</dbReference>
<protein>
    <recommendedName>
        <fullName evidence="10">Probable nicotinate-nucleotide adenylyltransferase</fullName>
        <ecNumber evidence="10">2.7.7.18</ecNumber>
    </recommendedName>
    <alternativeName>
        <fullName evidence="10">Deamido-NAD(+) diphosphorylase</fullName>
    </alternativeName>
    <alternativeName>
        <fullName evidence="10">Deamido-NAD(+) pyrophosphorylase</fullName>
    </alternativeName>
    <alternativeName>
        <fullName evidence="10">Nicotinate mononucleotide adenylyltransferase</fullName>
        <shortName evidence="10">NaMN adenylyltransferase</shortName>
    </alternativeName>
</protein>
<dbReference type="NCBIfam" id="TIGR00482">
    <property type="entry name" value="nicotinate (nicotinamide) nucleotide adenylyltransferase"/>
    <property type="match status" value="1"/>
</dbReference>
<gene>
    <name evidence="10" type="primary">nadD</name>
    <name evidence="12" type="ORF">BRCON_0598</name>
</gene>
<comment type="catalytic activity">
    <reaction evidence="9 10">
        <text>nicotinate beta-D-ribonucleotide + ATP + H(+) = deamido-NAD(+) + diphosphate</text>
        <dbReference type="Rhea" id="RHEA:22860"/>
        <dbReference type="ChEBI" id="CHEBI:15378"/>
        <dbReference type="ChEBI" id="CHEBI:30616"/>
        <dbReference type="ChEBI" id="CHEBI:33019"/>
        <dbReference type="ChEBI" id="CHEBI:57502"/>
        <dbReference type="ChEBI" id="CHEBI:58437"/>
        <dbReference type="EC" id="2.7.7.18"/>
    </reaction>
</comment>
<keyword evidence="5 10" id="KW-0548">Nucleotidyltransferase</keyword>
<evidence type="ECO:0000256" key="1">
    <source>
        <dbReference type="ARBA" id="ARBA00002324"/>
    </source>
</evidence>
<evidence type="ECO:0000256" key="5">
    <source>
        <dbReference type="ARBA" id="ARBA00022695"/>
    </source>
</evidence>
<accession>A0A2Z4Y4L0</accession>
<dbReference type="Proteomes" id="UP000262583">
    <property type="component" value="Chromosome"/>
</dbReference>
<evidence type="ECO:0000256" key="9">
    <source>
        <dbReference type="ARBA" id="ARBA00048721"/>
    </source>
</evidence>
<evidence type="ECO:0000313" key="12">
    <source>
        <dbReference type="EMBL" id="AXA35375.1"/>
    </source>
</evidence>
<comment type="pathway">
    <text evidence="2 10">Cofactor biosynthesis; NAD(+) biosynthesis; deamido-NAD(+) from nicotinate D-ribonucleotide: step 1/1.</text>
</comment>
<keyword evidence="8 10" id="KW-0520">NAD</keyword>
<name>A0A2Z4Y4L0_SUMC1</name>
<organism evidence="12 13">
    <name type="scientific">Sumerlaea chitinivorans</name>
    <dbReference type="NCBI Taxonomy" id="2250252"/>
    <lineage>
        <taxon>Bacteria</taxon>
        <taxon>Candidatus Sumerlaeota</taxon>
        <taxon>Candidatus Sumerlaeia</taxon>
        <taxon>Candidatus Sumerlaeales</taxon>
        <taxon>Candidatus Sumerlaeaceae</taxon>
        <taxon>Candidatus Sumerlaea</taxon>
    </lineage>
</organism>
<comment type="function">
    <text evidence="1 10">Catalyzes the reversible adenylation of nicotinate mononucleotide (NaMN) to nicotinic acid adenine dinucleotide (NaAD).</text>
</comment>
<dbReference type="PANTHER" id="PTHR39321">
    <property type="entry name" value="NICOTINATE-NUCLEOTIDE ADENYLYLTRANSFERASE-RELATED"/>
    <property type="match status" value="1"/>
</dbReference>
<dbReference type="GO" id="GO:0005524">
    <property type="term" value="F:ATP binding"/>
    <property type="evidence" value="ECO:0007669"/>
    <property type="project" value="UniProtKB-KW"/>
</dbReference>
<dbReference type="InterPro" id="IPR004821">
    <property type="entry name" value="Cyt_trans-like"/>
</dbReference>
<proteinExistence type="inferred from homology"/>
<evidence type="ECO:0000256" key="3">
    <source>
        <dbReference type="ARBA" id="ARBA00022642"/>
    </source>
</evidence>
<dbReference type="PANTHER" id="PTHR39321:SF3">
    <property type="entry name" value="PHOSPHOPANTETHEINE ADENYLYLTRANSFERASE"/>
    <property type="match status" value="1"/>
</dbReference>
<evidence type="ECO:0000256" key="4">
    <source>
        <dbReference type="ARBA" id="ARBA00022679"/>
    </source>
</evidence>
<dbReference type="GO" id="GO:0009435">
    <property type="term" value="P:NAD+ biosynthetic process"/>
    <property type="evidence" value="ECO:0007669"/>
    <property type="project" value="UniProtKB-UniRule"/>
</dbReference>
<dbReference type="SUPFAM" id="SSF52374">
    <property type="entry name" value="Nucleotidylyl transferase"/>
    <property type="match status" value="1"/>
</dbReference>
<keyword evidence="6 10" id="KW-0547">Nucleotide-binding</keyword>
<dbReference type="InterPro" id="IPR014729">
    <property type="entry name" value="Rossmann-like_a/b/a_fold"/>
</dbReference>
<evidence type="ECO:0000313" key="13">
    <source>
        <dbReference type="Proteomes" id="UP000262583"/>
    </source>
</evidence>
<evidence type="ECO:0000256" key="6">
    <source>
        <dbReference type="ARBA" id="ARBA00022741"/>
    </source>
</evidence>
<dbReference type="EC" id="2.7.7.18" evidence="10"/>
<dbReference type="GO" id="GO:0004515">
    <property type="term" value="F:nicotinate-nucleotide adenylyltransferase activity"/>
    <property type="evidence" value="ECO:0007669"/>
    <property type="project" value="UniProtKB-UniRule"/>
</dbReference>
<evidence type="ECO:0000256" key="8">
    <source>
        <dbReference type="ARBA" id="ARBA00023027"/>
    </source>
</evidence>
<dbReference type="UniPathway" id="UPA00253">
    <property type="reaction ID" value="UER00332"/>
</dbReference>
<comment type="similarity">
    <text evidence="10">Belongs to the NadD family.</text>
</comment>
<dbReference type="EMBL" id="CP030759">
    <property type="protein sequence ID" value="AXA35375.1"/>
    <property type="molecule type" value="Genomic_DNA"/>
</dbReference>
<keyword evidence="3 10" id="KW-0662">Pyridine nucleotide biosynthesis</keyword>
<keyword evidence="4 10" id="KW-0808">Transferase</keyword>
<dbReference type="KEGG" id="schv:BRCON_0598"/>
<dbReference type="InterPro" id="IPR005248">
    <property type="entry name" value="NadD/NMNAT"/>
</dbReference>
<evidence type="ECO:0000256" key="7">
    <source>
        <dbReference type="ARBA" id="ARBA00022840"/>
    </source>
</evidence>
<keyword evidence="7 10" id="KW-0067">ATP-binding</keyword>
<dbReference type="CDD" id="cd02165">
    <property type="entry name" value="NMNAT"/>
    <property type="match status" value="1"/>
</dbReference>
<dbReference type="Gene3D" id="3.40.50.620">
    <property type="entry name" value="HUPs"/>
    <property type="match status" value="1"/>
</dbReference>
<evidence type="ECO:0000256" key="2">
    <source>
        <dbReference type="ARBA" id="ARBA00005019"/>
    </source>
</evidence>
<dbReference type="AlphaFoldDB" id="A0A2Z4Y4L0"/>
<feature type="domain" description="Cytidyltransferase-like" evidence="11">
    <location>
        <begin position="17"/>
        <end position="169"/>
    </location>
</feature>
<sequence>MSGVPSEAYRIPRHIGIFGGSFDPPHVSHVLAVHYALLVWPLDHVFVIPTYQHPFGKAMADFKHRVKMAKIAFEHLGDKVWVLPIEGEHEGPSYTIDTIRQLKAQYPESQFSLIVGSDILDELDEWKDHDALRREIEFLVIPRVGVKVESNGTTPEGVLPAVSSSAVRAALAQKQDVSKWVPRRVLQYISEYELYSS</sequence>
<evidence type="ECO:0000259" key="11">
    <source>
        <dbReference type="Pfam" id="PF01467"/>
    </source>
</evidence>